<proteinExistence type="predicted"/>
<feature type="transmembrane region" description="Helical" evidence="14">
    <location>
        <begin position="173"/>
        <end position="195"/>
    </location>
</feature>
<dbReference type="GO" id="GO:0004673">
    <property type="term" value="F:protein histidine kinase activity"/>
    <property type="evidence" value="ECO:0007669"/>
    <property type="project" value="UniProtKB-EC"/>
</dbReference>
<feature type="domain" description="Histidine kinase" evidence="15">
    <location>
        <begin position="421"/>
        <end position="523"/>
    </location>
</feature>
<dbReference type="SUPFAM" id="SSF55874">
    <property type="entry name" value="ATPase domain of HSP90 chaperone/DNA topoisomerase II/histidine kinase"/>
    <property type="match status" value="1"/>
</dbReference>
<keyword evidence="10" id="KW-0067">ATP-binding</keyword>
<dbReference type="InterPro" id="IPR005467">
    <property type="entry name" value="His_kinase_dom"/>
</dbReference>
<dbReference type="Gene3D" id="3.30.565.10">
    <property type="entry name" value="Histidine kinase-like ATPase, C-terminal domain"/>
    <property type="match status" value="1"/>
</dbReference>
<dbReference type="EMBL" id="CP139779">
    <property type="protein sequence ID" value="WQB71361.1"/>
    <property type="molecule type" value="Genomic_DNA"/>
</dbReference>
<dbReference type="InterPro" id="IPR050428">
    <property type="entry name" value="TCS_sensor_his_kinase"/>
</dbReference>
<dbReference type="PANTHER" id="PTHR45436:SF5">
    <property type="entry name" value="SENSOR HISTIDINE KINASE TRCS"/>
    <property type="match status" value="1"/>
</dbReference>
<evidence type="ECO:0000256" key="6">
    <source>
        <dbReference type="ARBA" id="ARBA00022679"/>
    </source>
</evidence>
<dbReference type="SMART" id="SM00387">
    <property type="entry name" value="HATPase_c"/>
    <property type="match status" value="1"/>
</dbReference>
<evidence type="ECO:0000256" key="1">
    <source>
        <dbReference type="ARBA" id="ARBA00000085"/>
    </source>
</evidence>
<dbReference type="InterPro" id="IPR029151">
    <property type="entry name" value="Sensor-like_sf"/>
</dbReference>
<dbReference type="RefSeq" id="WP_322411479.1">
    <property type="nucleotide sequence ID" value="NZ_CP139779.1"/>
</dbReference>
<evidence type="ECO:0000256" key="9">
    <source>
        <dbReference type="ARBA" id="ARBA00022777"/>
    </source>
</evidence>
<dbReference type="InterPro" id="IPR033463">
    <property type="entry name" value="sCache_3"/>
</dbReference>
<dbReference type="InterPro" id="IPR016120">
    <property type="entry name" value="Sig_transdc_His_kin_SpoOB"/>
</dbReference>
<dbReference type="InterPro" id="IPR004358">
    <property type="entry name" value="Sig_transdc_His_kin-like_C"/>
</dbReference>
<organism evidence="16 17">
    <name type="scientific">Microbacterium invictum</name>
    <dbReference type="NCBI Taxonomy" id="515415"/>
    <lineage>
        <taxon>Bacteria</taxon>
        <taxon>Bacillati</taxon>
        <taxon>Actinomycetota</taxon>
        <taxon>Actinomycetes</taxon>
        <taxon>Micrococcales</taxon>
        <taxon>Microbacteriaceae</taxon>
        <taxon>Microbacterium</taxon>
    </lineage>
</organism>
<sequence length="528" mass="55849">MVRAMSLRRQLLLLQAFIVCLVTVATGAVAIAVQERIIRDQTRERMVGVALSIARLPDIRDALVAEDPSERIQPIAEVIRESSELAYVVVTDAKGIRLSHPDPERIGEMVSTDPSIPLSGEMFVGTQTGTLGESWRVKVPIYASTGADEGGEVIGSVSVGILESSLAQDLQAWVPWLLGAVAGSAIVGVLGAAWVTGIVRRRIFALEPGEIAELVRERETMLHRLSEGVITVDSAGVITMANDAAVRLIGAGELAGRRAVDVLEDAVFDVLERGEPEGRVVLAGERALIARATGMRDDGGVVVGGTLFLRDHTALHEALREMDGAQSLTDGLRAQAHEFSNSLHVVAGLLELGRIDEARGFIERIRPGGSVPLSEDGSALSGEVAALLAVKVVQARERGVAVDVRAQRDIPQGMVGDAVTILGNLVDNALDASAMGDRVVIEVAASVDGGLQFTVEDSGPGVPPALRDDVFLEGVSTKDAGARRRGIGLALVRRIAMRRGGEARIDRSPLGGARFTVVLPLRTPAVRT</sequence>
<dbReference type="Proteomes" id="UP001324533">
    <property type="component" value="Chromosome"/>
</dbReference>
<keyword evidence="9 16" id="KW-0418">Kinase</keyword>
<dbReference type="Pfam" id="PF02518">
    <property type="entry name" value="HATPase_c"/>
    <property type="match status" value="1"/>
</dbReference>
<comment type="catalytic activity">
    <reaction evidence="1">
        <text>ATP + protein L-histidine = ADP + protein N-phospho-L-histidine.</text>
        <dbReference type="EC" id="2.7.13.3"/>
    </reaction>
</comment>
<dbReference type="SUPFAM" id="SSF103190">
    <property type="entry name" value="Sensory domain-like"/>
    <property type="match status" value="1"/>
</dbReference>
<gene>
    <name evidence="16" type="ORF">T9R20_05180</name>
</gene>
<dbReference type="Pfam" id="PF14689">
    <property type="entry name" value="SPOB_a"/>
    <property type="match status" value="1"/>
</dbReference>
<evidence type="ECO:0000256" key="2">
    <source>
        <dbReference type="ARBA" id="ARBA00004651"/>
    </source>
</evidence>
<accession>A0ABZ0VDA4</accession>
<evidence type="ECO:0000259" key="15">
    <source>
        <dbReference type="PROSITE" id="PS50109"/>
    </source>
</evidence>
<dbReference type="InterPro" id="IPR035965">
    <property type="entry name" value="PAS-like_dom_sf"/>
</dbReference>
<keyword evidence="17" id="KW-1185">Reference proteome</keyword>
<protein>
    <recommendedName>
        <fullName evidence="3">histidine kinase</fullName>
        <ecNumber evidence="3">2.7.13.3</ecNumber>
    </recommendedName>
</protein>
<evidence type="ECO:0000256" key="7">
    <source>
        <dbReference type="ARBA" id="ARBA00022692"/>
    </source>
</evidence>
<dbReference type="SUPFAM" id="SSF55785">
    <property type="entry name" value="PYP-like sensor domain (PAS domain)"/>
    <property type="match status" value="1"/>
</dbReference>
<evidence type="ECO:0000256" key="12">
    <source>
        <dbReference type="ARBA" id="ARBA00023012"/>
    </source>
</evidence>
<keyword evidence="7 14" id="KW-0812">Transmembrane</keyword>
<keyword evidence="4" id="KW-1003">Cell membrane</keyword>
<name>A0ABZ0VDA4_9MICO</name>
<keyword evidence="8" id="KW-0547">Nucleotide-binding</keyword>
<evidence type="ECO:0000256" key="5">
    <source>
        <dbReference type="ARBA" id="ARBA00022553"/>
    </source>
</evidence>
<evidence type="ECO:0000313" key="16">
    <source>
        <dbReference type="EMBL" id="WQB71361.1"/>
    </source>
</evidence>
<keyword evidence="13 14" id="KW-0472">Membrane</keyword>
<evidence type="ECO:0000256" key="4">
    <source>
        <dbReference type="ARBA" id="ARBA00022475"/>
    </source>
</evidence>
<dbReference type="PRINTS" id="PR00344">
    <property type="entry name" value="BCTRLSENSOR"/>
</dbReference>
<dbReference type="PANTHER" id="PTHR45436">
    <property type="entry name" value="SENSOR HISTIDINE KINASE YKOH"/>
    <property type="match status" value="1"/>
</dbReference>
<dbReference type="PROSITE" id="PS50109">
    <property type="entry name" value="HIS_KIN"/>
    <property type="match status" value="1"/>
</dbReference>
<evidence type="ECO:0000256" key="14">
    <source>
        <dbReference type="SAM" id="Phobius"/>
    </source>
</evidence>
<reference evidence="16 17" key="1">
    <citation type="submission" date="2023-06" db="EMBL/GenBank/DDBJ databases">
        <title>Rock-solubilizing bacteria, Microbacterium invictum, promotes re-establishment of vegetation in rocky wasteland by accelerating rock bio-weathering and reshaping soil bacterial community.</title>
        <authorList>
            <person name="Liu C."/>
        </authorList>
    </citation>
    <scope>NUCLEOTIDE SEQUENCE [LARGE SCALE GENOMIC DNA]</scope>
    <source>
        <strain evidence="16 17">X-18</strain>
    </source>
</reference>
<keyword evidence="6 16" id="KW-0808">Transferase</keyword>
<dbReference type="InterPro" id="IPR036890">
    <property type="entry name" value="HATPase_C_sf"/>
</dbReference>
<dbReference type="InterPro" id="IPR003594">
    <property type="entry name" value="HATPase_dom"/>
</dbReference>
<dbReference type="Pfam" id="PF17203">
    <property type="entry name" value="sCache_3_2"/>
    <property type="match status" value="1"/>
</dbReference>
<dbReference type="SUPFAM" id="SSF55890">
    <property type="entry name" value="Sporulation response regulatory protein Spo0B"/>
    <property type="match status" value="1"/>
</dbReference>
<dbReference type="EC" id="2.7.13.3" evidence="3"/>
<evidence type="ECO:0000256" key="13">
    <source>
        <dbReference type="ARBA" id="ARBA00023136"/>
    </source>
</evidence>
<comment type="subcellular location">
    <subcellularLocation>
        <location evidence="2">Cell membrane</location>
        <topology evidence="2">Multi-pass membrane protein</topology>
    </subcellularLocation>
</comment>
<evidence type="ECO:0000313" key="17">
    <source>
        <dbReference type="Proteomes" id="UP001324533"/>
    </source>
</evidence>
<dbReference type="Gene3D" id="3.30.450.20">
    <property type="entry name" value="PAS domain"/>
    <property type="match status" value="2"/>
</dbReference>
<evidence type="ECO:0000256" key="10">
    <source>
        <dbReference type="ARBA" id="ARBA00022840"/>
    </source>
</evidence>
<keyword evidence="5" id="KW-0597">Phosphoprotein</keyword>
<keyword evidence="11 14" id="KW-1133">Transmembrane helix</keyword>
<dbReference type="Gene3D" id="1.10.287.130">
    <property type="match status" value="1"/>
</dbReference>
<dbReference type="InterPro" id="IPR039506">
    <property type="entry name" value="SPOB_a"/>
</dbReference>
<keyword evidence="12" id="KW-0902">Two-component regulatory system</keyword>
<evidence type="ECO:0000256" key="3">
    <source>
        <dbReference type="ARBA" id="ARBA00012438"/>
    </source>
</evidence>
<evidence type="ECO:0000256" key="11">
    <source>
        <dbReference type="ARBA" id="ARBA00022989"/>
    </source>
</evidence>
<evidence type="ECO:0000256" key="8">
    <source>
        <dbReference type="ARBA" id="ARBA00022741"/>
    </source>
</evidence>